<dbReference type="InterPro" id="IPR020449">
    <property type="entry name" value="Tscrpt_reg_AraC-type_HTH"/>
</dbReference>
<feature type="domain" description="HTH araC/xylS-type" evidence="4">
    <location>
        <begin position="211"/>
        <end position="312"/>
    </location>
</feature>
<dbReference type="PRINTS" id="PR00032">
    <property type="entry name" value="HTHARAC"/>
</dbReference>
<dbReference type="SMART" id="SM00342">
    <property type="entry name" value="HTH_ARAC"/>
    <property type="match status" value="1"/>
</dbReference>
<dbReference type="InterPro" id="IPR050204">
    <property type="entry name" value="AraC_XylS_family_regulators"/>
</dbReference>
<dbReference type="KEGG" id="cse:Cseg_1801"/>
<evidence type="ECO:0000313" key="5">
    <source>
        <dbReference type="EMBL" id="ADG10276.1"/>
    </source>
</evidence>
<dbReference type="Gene3D" id="1.10.10.60">
    <property type="entry name" value="Homeodomain-like"/>
    <property type="match status" value="1"/>
</dbReference>
<dbReference type="HOGENOM" id="CLU_049704_4_1_5"/>
<dbReference type="EMBL" id="CP002008">
    <property type="protein sequence ID" value="ADG10276.1"/>
    <property type="molecule type" value="Genomic_DNA"/>
</dbReference>
<keyword evidence="1" id="KW-0805">Transcription regulation</keyword>
<dbReference type="RefSeq" id="WP_013078933.1">
    <property type="nucleotide sequence ID" value="NC_014100.1"/>
</dbReference>
<keyword evidence="2" id="KW-0238">DNA-binding</keyword>
<evidence type="ECO:0000256" key="2">
    <source>
        <dbReference type="ARBA" id="ARBA00023125"/>
    </source>
</evidence>
<gene>
    <name evidence="5" type="ordered locus">Cseg_1801</name>
</gene>
<dbReference type="GO" id="GO:0003700">
    <property type="term" value="F:DNA-binding transcription factor activity"/>
    <property type="evidence" value="ECO:0007669"/>
    <property type="project" value="InterPro"/>
</dbReference>
<dbReference type="InterPro" id="IPR018060">
    <property type="entry name" value="HTH_AraC"/>
</dbReference>
<dbReference type="PANTHER" id="PTHR46796:SF6">
    <property type="entry name" value="ARAC SUBFAMILY"/>
    <property type="match status" value="1"/>
</dbReference>
<dbReference type="eggNOG" id="COG2207">
    <property type="taxonomic scope" value="Bacteria"/>
</dbReference>
<dbReference type="PANTHER" id="PTHR46796">
    <property type="entry name" value="HTH-TYPE TRANSCRIPTIONAL ACTIVATOR RHAS-RELATED"/>
    <property type="match status" value="1"/>
</dbReference>
<evidence type="ECO:0000313" key="6">
    <source>
        <dbReference type="Proteomes" id="UP000002629"/>
    </source>
</evidence>
<organism evidence="5 6">
    <name type="scientific">Caulobacter segnis (strain ATCC 21756 / DSM 7131 / JCM 7823 / NBRC 15250 / LMG 17158 / TK0059)</name>
    <name type="common">Mycoplana segnis</name>
    <dbReference type="NCBI Taxonomy" id="509190"/>
    <lineage>
        <taxon>Bacteria</taxon>
        <taxon>Pseudomonadati</taxon>
        <taxon>Pseudomonadota</taxon>
        <taxon>Alphaproteobacteria</taxon>
        <taxon>Caulobacterales</taxon>
        <taxon>Caulobacteraceae</taxon>
        <taxon>Caulobacter</taxon>
    </lineage>
</organism>
<dbReference type="AlphaFoldDB" id="D5VGF7"/>
<name>D5VGF7_CAUST</name>
<dbReference type="GO" id="GO:0043565">
    <property type="term" value="F:sequence-specific DNA binding"/>
    <property type="evidence" value="ECO:0007669"/>
    <property type="project" value="InterPro"/>
</dbReference>
<keyword evidence="3" id="KW-0804">Transcription</keyword>
<dbReference type="SUPFAM" id="SSF46689">
    <property type="entry name" value="Homeodomain-like"/>
    <property type="match status" value="1"/>
</dbReference>
<accession>D5VGF7</accession>
<dbReference type="Pfam" id="PF12833">
    <property type="entry name" value="HTH_18"/>
    <property type="match status" value="1"/>
</dbReference>
<evidence type="ECO:0000256" key="1">
    <source>
        <dbReference type="ARBA" id="ARBA00023015"/>
    </source>
</evidence>
<evidence type="ECO:0000259" key="4">
    <source>
        <dbReference type="PROSITE" id="PS01124"/>
    </source>
</evidence>
<sequence>MKAWSFSTESHPRAERAEAWRDAMGRLGLPIEGLSAGEPAAASVICLTSPLGIEFALVEAGAQTISGRLSGQPAAVWLAVLLHGEATLVTDDLAVGVSPGDIAFGPTGQAAALRLDTRSRLLFVRAPRVALDHRLIKPFNLRVGWLEGSEGVPRILSDLLRGTAEELENLSVDQLRPVDLALTEFLAQCLLERGAAASDALDPSTPTAHLQRLCQTIETLLPDPDLSLRRVADEEGVSPRYVQKLFASANETFSHYLRSRRLERCRIDLASPQHARLSISEICFRWGFNGSAHFSRAFREQYGRSPREFRNACEAGVSRDLTSALALKPASVVPSLSALNS</sequence>
<dbReference type="Pfam" id="PF14525">
    <property type="entry name" value="AraC_binding_2"/>
    <property type="match status" value="1"/>
</dbReference>
<reference evidence="6" key="1">
    <citation type="journal article" date="2011" name="J. Bacteriol.">
        <title>Genome sequences of eight morphologically diverse alphaproteobacteria.</title>
        <authorList>
            <consortium name="US DOE Joint Genome Institute"/>
            <person name="Brown P.J."/>
            <person name="Kysela D.T."/>
            <person name="Buechlein A."/>
            <person name="Hemmerich C."/>
            <person name="Brun Y.V."/>
        </authorList>
    </citation>
    <scope>NUCLEOTIDE SEQUENCE [LARGE SCALE GENOMIC DNA]</scope>
    <source>
        <strain evidence="6">ATCC 21756 / DSM 7131 / JCM 7823 / NBRC 15250 / LMG 17158 / TK0059</strain>
    </source>
</reference>
<protein>
    <submittedName>
        <fullName evidence="5">Transcriptional regulator, AraC family</fullName>
    </submittedName>
</protein>
<dbReference type="STRING" id="509190.Cseg_1801"/>
<evidence type="ECO:0000256" key="3">
    <source>
        <dbReference type="ARBA" id="ARBA00023163"/>
    </source>
</evidence>
<proteinExistence type="predicted"/>
<dbReference type="PROSITE" id="PS01124">
    <property type="entry name" value="HTH_ARAC_FAMILY_2"/>
    <property type="match status" value="1"/>
</dbReference>
<dbReference type="Proteomes" id="UP000002629">
    <property type="component" value="Chromosome"/>
</dbReference>
<dbReference type="InterPro" id="IPR009057">
    <property type="entry name" value="Homeodomain-like_sf"/>
</dbReference>
<dbReference type="InterPro" id="IPR035418">
    <property type="entry name" value="AraC-bd_2"/>
</dbReference>